<dbReference type="EMBL" id="CADEPM010000005">
    <property type="protein sequence ID" value="CAB3406163.1"/>
    <property type="molecule type" value="Genomic_DNA"/>
</dbReference>
<protein>
    <recommendedName>
        <fullName evidence="1">PDZ domain-containing protein</fullName>
    </recommendedName>
</protein>
<feature type="domain" description="PDZ" evidence="1">
    <location>
        <begin position="54"/>
        <end position="98"/>
    </location>
</feature>
<dbReference type="PANTHER" id="PTHR31327">
    <property type="entry name" value="SPERM MEIOSIS PDZ DOMAIN CONTAINING PROTEINS-RELATED"/>
    <property type="match status" value="1"/>
</dbReference>
<dbReference type="InterPro" id="IPR040264">
    <property type="entry name" value="T15H9.4-like"/>
</dbReference>
<dbReference type="InterPro" id="IPR001478">
    <property type="entry name" value="PDZ"/>
</dbReference>
<dbReference type="InterPro" id="IPR036034">
    <property type="entry name" value="PDZ_sf"/>
</dbReference>
<dbReference type="SUPFAM" id="SSF50156">
    <property type="entry name" value="PDZ domain-like"/>
    <property type="match status" value="1"/>
</dbReference>
<gene>
    <name evidence="2" type="ORF">CBOVIS_LOCUS8274</name>
</gene>
<evidence type="ECO:0000259" key="1">
    <source>
        <dbReference type="PROSITE" id="PS50106"/>
    </source>
</evidence>
<proteinExistence type="predicted"/>
<name>A0A8S1F012_9PELO</name>
<dbReference type="Proteomes" id="UP000494206">
    <property type="component" value="Unassembled WGS sequence"/>
</dbReference>
<dbReference type="PANTHER" id="PTHR31327:SF2">
    <property type="entry name" value="PDZ DOMAIN-CONTAINING PROTEIN"/>
    <property type="match status" value="1"/>
</dbReference>
<dbReference type="PROSITE" id="PS50106">
    <property type="entry name" value="PDZ"/>
    <property type="match status" value="1"/>
</dbReference>
<reference evidence="2 3" key="1">
    <citation type="submission" date="2020-04" db="EMBL/GenBank/DDBJ databases">
        <authorList>
            <person name="Laetsch R D."/>
            <person name="Stevens L."/>
            <person name="Kumar S."/>
            <person name="Blaxter L. M."/>
        </authorList>
    </citation>
    <scope>NUCLEOTIDE SEQUENCE [LARGE SCALE GENOMIC DNA]</scope>
</reference>
<accession>A0A8S1F012</accession>
<dbReference type="Gene3D" id="2.30.42.10">
    <property type="match status" value="1"/>
</dbReference>
<comment type="caution">
    <text evidence="2">The sequence shown here is derived from an EMBL/GenBank/DDBJ whole genome shotgun (WGS) entry which is preliminary data.</text>
</comment>
<keyword evidence="3" id="KW-1185">Reference proteome</keyword>
<organism evidence="2 3">
    <name type="scientific">Caenorhabditis bovis</name>
    <dbReference type="NCBI Taxonomy" id="2654633"/>
    <lineage>
        <taxon>Eukaryota</taxon>
        <taxon>Metazoa</taxon>
        <taxon>Ecdysozoa</taxon>
        <taxon>Nematoda</taxon>
        <taxon>Chromadorea</taxon>
        <taxon>Rhabditida</taxon>
        <taxon>Rhabditina</taxon>
        <taxon>Rhabditomorpha</taxon>
        <taxon>Rhabditoidea</taxon>
        <taxon>Rhabditidae</taxon>
        <taxon>Peloderinae</taxon>
        <taxon>Caenorhabditis</taxon>
    </lineage>
</organism>
<sequence length="323" mass="35739">MGSKRDFKITPIPETLKQKVVEVRFRLDDGDVGKPIEEVFKVEDDMMVSHLSRASMHNGLIMGDRILKINGMPVKQKQVVMSTVAKGGDYVLEVSRRENALMVTAERLAKVKALIRPGFSYFVVTAIRPAHFSPSAPMGMTVKAVKNRALLTSIEPNSLTSMFFALGDTIVDFDGATIPFGDTSFIREEIGKFQRNGKFTVLVERPVTPATVNELRRYLLSIMPPDSDVEMAPDVKAIGLEASNMHAMIFKKLKPPSILSADVRRTKNRKNTMATVEDEKGIKISAASTEMRITSDVEDEEDLKDVVKKSHAASGASGFFDDE</sequence>
<dbReference type="AlphaFoldDB" id="A0A8S1F012"/>
<evidence type="ECO:0000313" key="3">
    <source>
        <dbReference type="Proteomes" id="UP000494206"/>
    </source>
</evidence>
<dbReference type="OrthoDB" id="5797003at2759"/>
<evidence type="ECO:0000313" key="2">
    <source>
        <dbReference type="EMBL" id="CAB3406163.1"/>
    </source>
</evidence>